<gene>
    <name evidence="9" type="ORF">ABGN05_23760</name>
</gene>
<dbReference type="SUPFAM" id="SSF161098">
    <property type="entry name" value="MetI-like"/>
    <property type="match status" value="1"/>
</dbReference>
<protein>
    <submittedName>
        <fullName evidence="9">Carbohydrate ABC transporter permease</fullName>
    </submittedName>
</protein>
<organism evidence="9 10">
    <name type="scientific">Aquibium pacificus</name>
    <dbReference type="NCBI Taxonomy" id="3153579"/>
    <lineage>
        <taxon>Bacteria</taxon>
        <taxon>Pseudomonadati</taxon>
        <taxon>Pseudomonadota</taxon>
        <taxon>Alphaproteobacteria</taxon>
        <taxon>Hyphomicrobiales</taxon>
        <taxon>Phyllobacteriaceae</taxon>
        <taxon>Aquibium</taxon>
    </lineage>
</organism>
<keyword evidence="5 7" id="KW-1133">Transmembrane helix</keyword>
<dbReference type="Gene3D" id="1.10.3720.10">
    <property type="entry name" value="MetI-like"/>
    <property type="match status" value="1"/>
</dbReference>
<evidence type="ECO:0000313" key="10">
    <source>
        <dbReference type="Proteomes" id="UP001556692"/>
    </source>
</evidence>
<keyword evidence="2 7" id="KW-0813">Transport</keyword>
<dbReference type="Proteomes" id="UP001556692">
    <property type="component" value="Unassembled WGS sequence"/>
</dbReference>
<feature type="domain" description="ABC transmembrane type-1" evidence="8">
    <location>
        <begin position="72"/>
        <end position="262"/>
    </location>
</feature>
<keyword evidence="6 7" id="KW-0472">Membrane</keyword>
<evidence type="ECO:0000259" key="8">
    <source>
        <dbReference type="PROSITE" id="PS50928"/>
    </source>
</evidence>
<evidence type="ECO:0000256" key="4">
    <source>
        <dbReference type="ARBA" id="ARBA00022692"/>
    </source>
</evidence>
<sequence length="277" mass="30826">MSAPLKLHPLAQLVGELVVLLLCISILLPLLVMVGTAFKPGPEIYSYVPWPKNPTFANFEKLFDQLPFAIQLWNSTATSLLRVFGQIVTSVLAAYAFARWNFPGRDILFMAVLGAMMVPHQLTMVPIYLLIVDLGWYDTFAALIIPNLVAPFGIFLLRQHFLSLPRELFDAAAVDGAGSLQALWYIALPILRPAIGALSIVLFIESWNEYFWPLLVTETTASTTVQMGLRQYIDLESSSDFGPLMAGMMIASLPVLAVFFFFQRQVFETFAQSGLRG</sequence>
<feature type="transmembrane region" description="Helical" evidence="7">
    <location>
        <begin position="107"/>
        <end position="131"/>
    </location>
</feature>
<comment type="similarity">
    <text evidence="7">Belongs to the binding-protein-dependent transport system permease family.</text>
</comment>
<dbReference type="PANTHER" id="PTHR43744">
    <property type="entry name" value="ABC TRANSPORTER PERMEASE PROTEIN MG189-RELATED-RELATED"/>
    <property type="match status" value="1"/>
</dbReference>
<dbReference type="CDD" id="cd06261">
    <property type="entry name" value="TM_PBP2"/>
    <property type="match status" value="1"/>
</dbReference>
<feature type="transmembrane region" description="Helical" evidence="7">
    <location>
        <begin position="80"/>
        <end position="98"/>
    </location>
</feature>
<feature type="transmembrane region" description="Helical" evidence="7">
    <location>
        <begin position="12"/>
        <end position="38"/>
    </location>
</feature>
<feature type="transmembrane region" description="Helical" evidence="7">
    <location>
        <begin position="137"/>
        <end position="157"/>
    </location>
</feature>
<dbReference type="Pfam" id="PF00528">
    <property type="entry name" value="BPD_transp_1"/>
    <property type="match status" value="1"/>
</dbReference>
<evidence type="ECO:0000256" key="5">
    <source>
        <dbReference type="ARBA" id="ARBA00022989"/>
    </source>
</evidence>
<feature type="transmembrane region" description="Helical" evidence="7">
    <location>
        <begin position="182"/>
        <end position="204"/>
    </location>
</feature>
<evidence type="ECO:0000313" key="9">
    <source>
        <dbReference type="EMBL" id="MEX0408666.1"/>
    </source>
</evidence>
<evidence type="ECO:0000256" key="2">
    <source>
        <dbReference type="ARBA" id="ARBA00022448"/>
    </source>
</evidence>
<evidence type="ECO:0000256" key="6">
    <source>
        <dbReference type="ARBA" id="ARBA00023136"/>
    </source>
</evidence>
<dbReference type="InterPro" id="IPR035906">
    <property type="entry name" value="MetI-like_sf"/>
</dbReference>
<dbReference type="InterPro" id="IPR000515">
    <property type="entry name" value="MetI-like"/>
</dbReference>
<reference evidence="9 10" key="1">
    <citation type="submission" date="2024-05" db="EMBL/GenBank/DDBJ databases">
        <authorList>
            <person name="Jiang F."/>
        </authorList>
    </citation>
    <scope>NUCLEOTIDE SEQUENCE [LARGE SCALE GENOMIC DNA]</scope>
    <source>
        <strain evidence="9 10">LZ166</strain>
    </source>
</reference>
<evidence type="ECO:0000256" key="3">
    <source>
        <dbReference type="ARBA" id="ARBA00022475"/>
    </source>
</evidence>
<feature type="transmembrane region" description="Helical" evidence="7">
    <location>
        <begin position="241"/>
        <end position="262"/>
    </location>
</feature>
<evidence type="ECO:0000256" key="1">
    <source>
        <dbReference type="ARBA" id="ARBA00004651"/>
    </source>
</evidence>
<dbReference type="EMBL" id="JBDPGJ010000006">
    <property type="protein sequence ID" value="MEX0408666.1"/>
    <property type="molecule type" value="Genomic_DNA"/>
</dbReference>
<proteinExistence type="inferred from homology"/>
<evidence type="ECO:0000256" key="7">
    <source>
        <dbReference type="RuleBase" id="RU363032"/>
    </source>
</evidence>
<keyword evidence="4 7" id="KW-0812">Transmembrane</keyword>
<dbReference type="PANTHER" id="PTHR43744:SF12">
    <property type="entry name" value="ABC TRANSPORTER PERMEASE PROTEIN MG189-RELATED"/>
    <property type="match status" value="1"/>
</dbReference>
<name>A0ABV3SQB8_9HYPH</name>
<accession>A0ABV3SQB8</accession>
<dbReference type="PROSITE" id="PS50928">
    <property type="entry name" value="ABC_TM1"/>
    <property type="match status" value="1"/>
</dbReference>
<keyword evidence="3" id="KW-1003">Cell membrane</keyword>
<keyword evidence="10" id="KW-1185">Reference proteome</keyword>
<dbReference type="RefSeq" id="WP_367956540.1">
    <property type="nucleotide sequence ID" value="NZ_JBDPGJ010000006.1"/>
</dbReference>
<comment type="subcellular location">
    <subcellularLocation>
        <location evidence="1 7">Cell membrane</location>
        <topology evidence="1 7">Multi-pass membrane protein</topology>
    </subcellularLocation>
</comment>
<comment type="caution">
    <text evidence="9">The sequence shown here is derived from an EMBL/GenBank/DDBJ whole genome shotgun (WGS) entry which is preliminary data.</text>
</comment>